<feature type="compositionally biased region" description="Basic and acidic residues" evidence="1">
    <location>
        <begin position="81"/>
        <end position="96"/>
    </location>
</feature>
<keyword evidence="2" id="KW-0812">Transmembrane</keyword>
<protein>
    <submittedName>
        <fullName evidence="3">Outer membrane protein TOM13-domain-containing protein</fullName>
    </submittedName>
</protein>
<evidence type="ECO:0000256" key="2">
    <source>
        <dbReference type="SAM" id="Phobius"/>
    </source>
</evidence>
<proteinExistence type="predicted"/>
<dbReference type="PANTHER" id="PTHR28241">
    <property type="entry name" value="MITOCHONDRIAL IMPORT PROTEIN 1"/>
    <property type="match status" value="1"/>
</dbReference>
<organism evidence="3 4">
    <name type="scientific">Absidia repens</name>
    <dbReference type="NCBI Taxonomy" id="90262"/>
    <lineage>
        <taxon>Eukaryota</taxon>
        <taxon>Fungi</taxon>
        <taxon>Fungi incertae sedis</taxon>
        <taxon>Mucoromycota</taxon>
        <taxon>Mucoromycotina</taxon>
        <taxon>Mucoromycetes</taxon>
        <taxon>Mucorales</taxon>
        <taxon>Cunninghamellaceae</taxon>
        <taxon>Absidia</taxon>
    </lineage>
</organism>
<evidence type="ECO:0000313" key="4">
    <source>
        <dbReference type="Proteomes" id="UP000193560"/>
    </source>
</evidence>
<evidence type="ECO:0000313" key="3">
    <source>
        <dbReference type="EMBL" id="ORZ04281.1"/>
    </source>
</evidence>
<dbReference type="Pfam" id="PF08219">
    <property type="entry name" value="TOM13"/>
    <property type="match status" value="1"/>
</dbReference>
<dbReference type="AlphaFoldDB" id="A0A1X2HXD8"/>
<comment type="caution">
    <text evidence="3">The sequence shown here is derived from an EMBL/GenBank/DDBJ whole genome shotgun (WGS) entry which is preliminary data.</text>
</comment>
<dbReference type="STRING" id="90262.A0A1X2HXD8"/>
<sequence>MSALVPRDEVWYRQPRFQSFLKSTAINFLLPFINGVMLGFGEILANELVLKYGWFEFARSSGGNGGVTSVGLSGSSNTTAEYKKAMHSELKRREEN</sequence>
<reference evidence="3 4" key="1">
    <citation type="submission" date="2016-07" db="EMBL/GenBank/DDBJ databases">
        <title>Pervasive Adenine N6-methylation of Active Genes in Fungi.</title>
        <authorList>
            <consortium name="DOE Joint Genome Institute"/>
            <person name="Mondo S.J."/>
            <person name="Dannebaum R.O."/>
            <person name="Kuo R.C."/>
            <person name="Labutti K."/>
            <person name="Haridas S."/>
            <person name="Kuo A."/>
            <person name="Salamov A."/>
            <person name="Ahrendt S.R."/>
            <person name="Lipzen A."/>
            <person name="Sullivan W."/>
            <person name="Andreopoulos W.B."/>
            <person name="Clum A."/>
            <person name="Lindquist E."/>
            <person name="Daum C."/>
            <person name="Ramamoorthy G.K."/>
            <person name="Gryganskyi A."/>
            <person name="Culley D."/>
            <person name="Magnuson J.K."/>
            <person name="James T.Y."/>
            <person name="O'Malley M.A."/>
            <person name="Stajich J.E."/>
            <person name="Spatafora J.W."/>
            <person name="Visel A."/>
            <person name="Grigoriev I.V."/>
        </authorList>
    </citation>
    <scope>NUCLEOTIDE SEQUENCE [LARGE SCALE GENOMIC DNA]</scope>
    <source>
        <strain evidence="3 4">NRRL 1336</strain>
    </source>
</reference>
<dbReference type="Proteomes" id="UP000193560">
    <property type="component" value="Unassembled WGS sequence"/>
</dbReference>
<dbReference type="PANTHER" id="PTHR28241:SF1">
    <property type="entry name" value="MITOCHONDRIAL IMPORT PROTEIN 1"/>
    <property type="match status" value="1"/>
</dbReference>
<name>A0A1X2HXD8_9FUNG</name>
<keyword evidence="2" id="KW-1133">Transmembrane helix</keyword>
<dbReference type="GO" id="GO:0005741">
    <property type="term" value="C:mitochondrial outer membrane"/>
    <property type="evidence" value="ECO:0007669"/>
    <property type="project" value="InterPro"/>
</dbReference>
<keyword evidence="2" id="KW-0472">Membrane</keyword>
<dbReference type="OrthoDB" id="5529571at2759"/>
<accession>A0A1X2HXD8</accession>
<feature type="region of interest" description="Disordered" evidence="1">
    <location>
        <begin position="74"/>
        <end position="96"/>
    </location>
</feature>
<dbReference type="GO" id="GO:0045040">
    <property type="term" value="P:protein insertion into mitochondrial outer membrane"/>
    <property type="evidence" value="ECO:0007669"/>
    <property type="project" value="TreeGrafter"/>
</dbReference>
<dbReference type="InterPro" id="IPR013262">
    <property type="entry name" value="OMP_MIM1/TOM13_mt"/>
</dbReference>
<evidence type="ECO:0000256" key="1">
    <source>
        <dbReference type="SAM" id="MobiDB-lite"/>
    </source>
</evidence>
<dbReference type="GO" id="GO:0070096">
    <property type="term" value="P:mitochondrial outer membrane translocase complex assembly"/>
    <property type="evidence" value="ECO:0007669"/>
    <property type="project" value="TreeGrafter"/>
</dbReference>
<feature type="transmembrane region" description="Helical" evidence="2">
    <location>
        <begin position="20"/>
        <end position="41"/>
    </location>
</feature>
<keyword evidence="4" id="KW-1185">Reference proteome</keyword>
<gene>
    <name evidence="3" type="ORF">BCR42DRAFT_429391</name>
</gene>
<dbReference type="EMBL" id="MCGE01000052">
    <property type="protein sequence ID" value="ORZ04281.1"/>
    <property type="molecule type" value="Genomic_DNA"/>
</dbReference>